<evidence type="ECO:0000313" key="2">
    <source>
        <dbReference type="EMBL" id="KAK8999169.1"/>
    </source>
</evidence>
<name>A0ABR2QF50_9ROSI</name>
<gene>
    <name evidence="2" type="ORF">V6N11_070346</name>
</gene>
<dbReference type="InterPro" id="IPR044204">
    <property type="entry name" value="IWS1/2"/>
</dbReference>
<dbReference type="PANTHER" id="PTHR47350">
    <property type="entry name" value="PROTEIN IWS1 HOMOLOG 1"/>
    <property type="match status" value="1"/>
</dbReference>
<evidence type="ECO:0000259" key="1">
    <source>
        <dbReference type="Pfam" id="PF08711"/>
    </source>
</evidence>
<dbReference type="PANTHER" id="PTHR47350:SF2">
    <property type="entry name" value="PROTEIN IWS1 HOMOLOG"/>
    <property type="match status" value="1"/>
</dbReference>
<proteinExistence type="predicted"/>
<dbReference type="InterPro" id="IPR035441">
    <property type="entry name" value="TFIIS/LEDGF_dom_sf"/>
</dbReference>
<keyword evidence="3" id="KW-1185">Reference proteome</keyword>
<dbReference type="EMBL" id="JBBPBN010000040">
    <property type="protein sequence ID" value="KAK8999169.1"/>
    <property type="molecule type" value="Genomic_DNA"/>
</dbReference>
<organism evidence="2 3">
    <name type="scientific">Hibiscus sabdariffa</name>
    <name type="common">roselle</name>
    <dbReference type="NCBI Taxonomy" id="183260"/>
    <lineage>
        <taxon>Eukaryota</taxon>
        <taxon>Viridiplantae</taxon>
        <taxon>Streptophyta</taxon>
        <taxon>Embryophyta</taxon>
        <taxon>Tracheophyta</taxon>
        <taxon>Spermatophyta</taxon>
        <taxon>Magnoliopsida</taxon>
        <taxon>eudicotyledons</taxon>
        <taxon>Gunneridae</taxon>
        <taxon>Pentapetalae</taxon>
        <taxon>rosids</taxon>
        <taxon>malvids</taxon>
        <taxon>Malvales</taxon>
        <taxon>Malvaceae</taxon>
        <taxon>Malvoideae</taxon>
        <taxon>Hibiscus</taxon>
    </lineage>
</organism>
<sequence>MVVATEEDAELNRQNKPTIMMLPLLTDILSKKHLEQEFLDSGVLSLFKNWLERPDGSLPNAIDISSEDPREKLKRSKIGKVIMFMSKSEEKTTSNRQLTKDLVENCCRTIFNKNARGLDLKNKKEEVVIPLKKQSAMKVKEVDLALESRPKQSSYQQQAVQGRVFRCLNQHTW</sequence>
<reference evidence="2 3" key="1">
    <citation type="journal article" date="2024" name="G3 (Bethesda)">
        <title>Genome assembly of Hibiscus sabdariffa L. provides insights into metabolisms of medicinal natural products.</title>
        <authorList>
            <person name="Kim T."/>
        </authorList>
    </citation>
    <scope>NUCLEOTIDE SEQUENCE [LARGE SCALE GENOMIC DNA]</scope>
    <source>
        <strain evidence="2">TK-2024</strain>
        <tissue evidence="2">Old leaves</tissue>
    </source>
</reference>
<dbReference type="InterPro" id="IPR017923">
    <property type="entry name" value="TFIIS_N"/>
</dbReference>
<protein>
    <recommendedName>
        <fullName evidence="1">TFIIS N-terminal domain-containing protein</fullName>
    </recommendedName>
</protein>
<dbReference type="Gene3D" id="1.20.930.10">
    <property type="entry name" value="Conserved domain common to transcription factors TFIIS, elongin A, CRSP70"/>
    <property type="match status" value="1"/>
</dbReference>
<dbReference type="Pfam" id="PF08711">
    <property type="entry name" value="Med26"/>
    <property type="match status" value="1"/>
</dbReference>
<evidence type="ECO:0000313" key="3">
    <source>
        <dbReference type="Proteomes" id="UP001396334"/>
    </source>
</evidence>
<accession>A0ABR2QF50</accession>
<comment type="caution">
    <text evidence="2">The sequence shown here is derived from an EMBL/GenBank/DDBJ whole genome shotgun (WGS) entry which is preliminary data.</text>
</comment>
<feature type="domain" description="TFIIS N-terminal" evidence="1">
    <location>
        <begin position="69"/>
        <end position="104"/>
    </location>
</feature>
<dbReference type="Proteomes" id="UP001396334">
    <property type="component" value="Unassembled WGS sequence"/>
</dbReference>